<feature type="transmembrane region" description="Helical" evidence="1">
    <location>
        <begin position="124"/>
        <end position="144"/>
    </location>
</feature>
<dbReference type="Pfam" id="PF06772">
    <property type="entry name" value="LtrA"/>
    <property type="match status" value="1"/>
</dbReference>
<dbReference type="InterPro" id="IPR010640">
    <property type="entry name" value="Low_temperature_requirement_A"/>
</dbReference>
<keyword evidence="1" id="KW-0812">Transmembrane</keyword>
<evidence type="ECO:0000256" key="1">
    <source>
        <dbReference type="SAM" id="Phobius"/>
    </source>
</evidence>
<feature type="transmembrane region" description="Helical" evidence="1">
    <location>
        <begin position="62"/>
        <end position="82"/>
    </location>
</feature>
<name>A0ABX4MV60_9MICC</name>
<evidence type="ECO:0000313" key="2">
    <source>
        <dbReference type="EMBL" id="PJJ43153.1"/>
    </source>
</evidence>
<keyword evidence="1" id="KW-0472">Membrane</keyword>
<keyword evidence="3" id="KW-1185">Reference proteome</keyword>
<sequence>MMSASSSLDFYQHGLRRMRGRDPQEQHRTATSLELFFDLTFVTAFGIAGSELAHGIEVGHYGPAIISFAIACLSIIWAWANYAWLASAFDNDDWLFRSLTLVQMAGVIVLAVGIPMMFASIDHGAVLDANVMVAGYIVMRVALIGQWMRVARHDPRHRVAARGNAIGVGIAQLGWTSFLFLPLPLVPALCCLAVFWVIDFSAPLLAERVARAHGESGIPWHAHHLAERYSLMSIIALGECIVGTLAAAQSISQGSNWNFESIVVVAAGVLISFSLWWAYFQLPSGPVLRLRRDKAAAWIFGHIALFTSIAAIGAGLHIIGYAYDPEAATDPVVVIVALAIPVFVFMVVITLLLTWLLGAPMFTWAHLPTFLMPLAAAGFSQLGVPVWACLLVLLCSPLTVIIVYELGYWRKLAVSLDKVLGQPAG</sequence>
<feature type="transmembrane region" description="Helical" evidence="1">
    <location>
        <begin position="299"/>
        <end position="320"/>
    </location>
</feature>
<feature type="transmembrane region" description="Helical" evidence="1">
    <location>
        <begin position="259"/>
        <end position="279"/>
    </location>
</feature>
<protein>
    <submittedName>
        <fullName evidence="2">Low temperature requirement protein LtrA</fullName>
    </submittedName>
</protein>
<dbReference type="PANTHER" id="PTHR36840:SF1">
    <property type="entry name" value="BLL5714 PROTEIN"/>
    <property type="match status" value="1"/>
</dbReference>
<evidence type="ECO:0000313" key="3">
    <source>
        <dbReference type="Proteomes" id="UP000229263"/>
    </source>
</evidence>
<feature type="transmembrane region" description="Helical" evidence="1">
    <location>
        <begin position="165"/>
        <end position="198"/>
    </location>
</feature>
<reference evidence="2 3" key="1">
    <citation type="submission" date="2017-11" db="EMBL/GenBank/DDBJ databases">
        <title>Sequencing the genomes of 1000 actinobacteria strains.</title>
        <authorList>
            <person name="Klenk H.-P."/>
        </authorList>
    </citation>
    <scope>NUCLEOTIDE SEQUENCE [LARGE SCALE GENOMIC DNA]</scope>
    <source>
        <strain evidence="2 3">DSM 12798</strain>
    </source>
</reference>
<dbReference type="PANTHER" id="PTHR36840">
    <property type="entry name" value="BLL5714 PROTEIN"/>
    <property type="match status" value="1"/>
</dbReference>
<comment type="caution">
    <text evidence="2">The sequence shown here is derived from an EMBL/GenBank/DDBJ whole genome shotgun (WGS) entry which is preliminary data.</text>
</comment>
<dbReference type="Proteomes" id="UP000229263">
    <property type="component" value="Unassembled WGS sequence"/>
</dbReference>
<dbReference type="EMBL" id="PGEY01000001">
    <property type="protein sequence ID" value="PJJ43153.1"/>
    <property type="molecule type" value="Genomic_DNA"/>
</dbReference>
<feature type="transmembrane region" description="Helical" evidence="1">
    <location>
        <begin position="382"/>
        <end position="404"/>
    </location>
</feature>
<feature type="transmembrane region" description="Helical" evidence="1">
    <location>
        <begin position="94"/>
        <end position="118"/>
    </location>
</feature>
<proteinExistence type="predicted"/>
<feature type="transmembrane region" description="Helical" evidence="1">
    <location>
        <begin position="229"/>
        <end position="247"/>
    </location>
</feature>
<gene>
    <name evidence="2" type="ORF">ATK23_0327</name>
</gene>
<feature type="transmembrane region" description="Helical" evidence="1">
    <location>
        <begin position="332"/>
        <end position="362"/>
    </location>
</feature>
<keyword evidence="1" id="KW-1133">Transmembrane helix</keyword>
<accession>A0ABX4MV60</accession>
<organism evidence="2 3">
    <name type="scientific">Glutamicibacter mysorens</name>
    <dbReference type="NCBI Taxonomy" id="257984"/>
    <lineage>
        <taxon>Bacteria</taxon>
        <taxon>Bacillati</taxon>
        <taxon>Actinomycetota</taxon>
        <taxon>Actinomycetes</taxon>
        <taxon>Micrococcales</taxon>
        <taxon>Micrococcaceae</taxon>
        <taxon>Glutamicibacter</taxon>
    </lineage>
</organism>